<dbReference type="SUPFAM" id="SSF63817">
    <property type="entry name" value="Sortase"/>
    <property type="match status" value="1"/>
</dbReference>
<dbReference type="AlphaFoldDB" id="A0A2M7W578"/>
<name>A0A2M7W578_9BACT</name>
<comment type="caution">
    <text evidence="3">The sequence shown here is derived from an EMBL/GenBank/DDBJ whole genome shotgun (WGS) entry which is preliminary data.</text>
</comment>
<evidence type="ECO:0000256" key="1">
    <source>
        <dbReference type="ARBA" id="ARBA00022801"/>
    </source>
</evidence>
<keyword evidence="2" id="KW-0812">Transmembrane</keyword>
<proteinExistence type="predicted"/>
<organism evidence="3 4">
    <name type="scientific">Candidatus Berkelbacteria bacterium CG_4_10_14_0_2_um_filter_35_9_33_12</name>
    <dbReference type="NCBI Taxonomy" id="1974499"/>
    <lineage>
        <taxon>Bacteria</taxon>
        <taxon>Candidatus Berkelbacteria</taxon>
    </lineage>
</organism>
<evidence type="ECO:0008006" key="5">
    <source>
        <dbReference type="Google" id="ProtNLM"/>
    </source>
</evidence>
<sequence length="209" mass="24084">MRLIKFKRTIFKTKISKKGKIALFVLSVVLMVGLVYLVYQNNQTDLPFKKDFSLVENIPQPLEKFEDYGLVIEKINQSAPIISGIDIFDQNVYLKAIEKGVALSKDSKNPKEFGNLFIFGHSDYLYTAPGNYKEVFKELDQLEKGDQFKIYFEKVPYIYEVFDSKVVDSKDFSVLDPTPKIEDDKTVTIMTCHPPGTTTKRWVVFAKQI</sequence>
<dbReference type="NCBIfam" id="TIGR01076">
    <property type="entry name" value="sortase_fam"/>
    <property type="match status" value="1"/>
</dbReference>
<keyword evidence="2" id="KW-0472">Membrane</keyword>
<gene>
    <name evidence="3" type="ORF">COX60_01170</name>
</gene>
<feature type="transmembrane region" description="Helical" evidence="2">
    <location>
        <begin position="21"/>
        <end position="39"/>
    </location>
</feature>
<keyword evidence="2" id="KW-1133">Transmembrane helix</keyword>
<protein>
    <recommendedName>
        <fullName evidence="5">Sortase</fullName>
    </recommendedName>
</protein>
<dbReference type="EMBL" id="PFQF01000021">
    <property type="protein sequence ID" value="PJA20642.1"/>
    <property type="molecule type" value="Genomic_DNA"/>
</dbReference>
<evidence type="ECO:0000313" key="3">
    <source>
        <dbReference type="EMBL" id="PJA20642.1"/>
    </source>
</evidence>
<reference evidence="4" key="1">
    <citation type="submission" date="2017-09" db="EMBL/GenBank/DDBJ databases">
        <title>Depth-based differentiation of microbial function through sediment-hosted aquifers and enrichment of novel symbionts in the deep terrestrial subsurface.</title>
        <authorList>
            <person name="Probst A.J."/>
            <person name="Ladd B."/>
            <person name="Jarett J.K."/>
            <person name="Geller-Mcgrath D.E."/>
            <person name="Sieber C.M.K."/>
            <person name="Emerson J.B."/>
            <person name="Anantharaman K."/>
            <person name="Thomas B.C."/>
            <person name="Malmstrom R."/>
            <person name="Stieglmeier M."/>
            <person name="Klingl A."/>
            <person name="Woyke T."/>
            <person name="Ryan C.M."/>
            <person name="Banfield J.F."/>
        </authorList>
    </citation>
    <scope>NUCLEOTIDE SEQUENCE [LARGE SCALE GENOMIC DNA]</scope>
</reference>
<keyword evidence="1" id="KW-0378">Hydrolase</keyword>
<dbReference type="InterPro" id="IPR005754">
    <property type="entry name" value="Sortase"/>
</dbReference>
<dbReference type="Gene3D" id="2.40.260.10">
    <property type="entry name" value="Sortase"/>
    <property type="match status" value="1"/>
</dbReference>
<evidence type="ECO:0000256" key="2">
    <source>
        <dbReference type="SAM" id="Phobius"/>
    </source>
</evidence>
<accession>A0A2M7W578</accession>
<dbReference type="InterPro" id="IPR023365">
    <property type="entry name" value="Sortase_dom-sf"/>
</dbReference>
<evidence type="ECO:0000313" key="4">
    <source>
        <dbReference type="Proteomes" id="UP000230137"/>
    </source>
</evidence>
<dbReference type="Proteomes" id="UP000230137">
    <property type="component" value="Unassembled WGS sequence"/>
</dbReference>
<dbReference type="GO" id="GO:0016787">
    <property type="term" value="F:hydrolase activity"/>
    <property type="evidence" value="ECO:0007669"/>
    <property type="project" value="UniProtKB-KW"/>
</dbReference>
<dbReference type="Pfam" id="PF04203">
    <property type="entry name" value="Sortase"/>
    <property type="match status" value="1"/>
</dbReference>